<protein>
    <submittedName>
        <fullName evidence="1">C-3',4' desaturase CrtD</fullName>
    </submittedName>
</protein>
<dbReference type="InterPro" id="IPR014104">
    <property type="entry name" value="Myxoxanthophyll_desat_CrtD"/>
</dbReference>
<dbReference type="Proteomes" id="UP000238937">
    <property type="component" value="Unassembled WGS sequence"/>
</dbReference>
<dbReference type="AlphaFoldDB" id="A0A2T1GJ20"/>
<dbReference type="EMBL" id="PVWO01000062">
    <property type="protein sequence ID" value="PSB57776.1"/>
    <property type="molecule type" value="Genomic_DNA"/>
</dbReference>
<dbReference type="NCBIfam" id="TIGR02733">
    <property type="entry name" value="desat_CrtD"/>
    <property type="match status" value="1"/>
</dbReference>
<dbReference type="Gene3D" id="3.90.660.50">
    <property type="match status" value="1"/>
</dbReference>
<sequence length="513" mass="55318">MSKSSLPKVVVIGAGIGGLTAGALLAKRGYEVTIFDSAIVPGGCASTFKRQGFTFDVGATQVAGLEPGGIHHRIFSELEIELPPATPCDPACAVFLPGETTPINVWRDPERWRAERQQQFPGSEPFWQFLQQLFAASWEFQSRDPILPPRNLWDVTQLVGALRLNTLITVPFTLSTVGDALKWFGLDGNKRLRTFLDLQLKLYSQVTAAETALLYAATALGVSQTPQGLYHLQGSMQVLSDRLVASLERDGGKLLMRHTVESIECDENGVTGVTVRNQKTGETRTETAAQVVANVTAQDLVRLLGDAAPKSNPIPLLSLDGYRSRVKTLPQASGAFVVYLGVKETAIPAGCPPHLQFLYDYDGIIGENNSLFVSVSHPGDGRAPEGKATIIASSFVDPNKWYGEGIDYDAMKAEYTATAIAKLGEYFDLSPENIIVTEAGTPRTFEHYTGRDRGIVGGIGQRVSTFGPFGFATRIPVDGLWMVGDSTHPGEGTAGVSYSALTVVRQIEQQVGG</sequence>
<dbReference type="OrthoDB" id="544714at2"/>
<dbReference type="PRINTS" id="PR00420">
    <property type="entry name" value="RNGMNOXGNASE"/>
</dbReference>
<dbReference type="InterPro" id="IPR036188">
    <property type="entry name" value="FAD/NAD-bd_sf"/>
</dbReference>
<organism evidence="1 2">
    <name type="scientific">Chamaesiphon polymorphus CCALA 037</name>
    <dbReference type="NCBI Taxonomy" id="2107692"/>
    <lineage>
        <taxon>Bacteria</taxon>
        <taxon>Bacillati</taxon>
        <taxon>Cyanobacteriota</taxon>
        <taxon>Cyanophyceae</taxon>
        <taxon>Gomontiellales</taxon>
        <taxon>Chamaesiphonaceae</taxon>
        <taxon>Chamaesiphon</taxon>
    </lineage>
</organism>
<dbReference type="InterPro" id="IPR045892">
    <property type="entry name" value="CrtISO-like"/>
</dbReference>
<reference evidence="1 2" key="1">
    <citation type="submission" date="2018-03" db="EMBL/GenBank/DDBJ databases">
        <title>The ancient ancestry and fast evolution of plastids.</title>
        <authorList>
            <person name="Moore K.R."/>
            <person name="Magnabosco C."/>
            <person name="Momper L."/>
            <person name="Gold D.A."/>
            <person name="Bosak T."/>
            <person name="Fournier G.P."/>
        </authorList>
    </citation>
    <scope>NUCLEOTIDE SEQUENCE [LARGE SCALE GENOMIC DNA]</scope>
    <source>
        <strain evidence="1 2">CCALA 037</strain>
    </source>
</reference>
<proteinExistence type="predicted"/>
<name>A0A2T1GJ20_9CYAN</name>
<accession>A0A2T1GJ20</accession>
<keyword evidence="2" id="KW-1185">Reference proteome</keyword>
<comment type="caution">
    <text evidence="1">The sequence shown here is derived from an EMBL/GenBank/DDBJ whole genome shotgun (WGS) entry which is preliminary data.</text>
</comment>
<dbReference type="GO" id="GO:0016116">
    <property type="term" value="P:carotenoid metabolic process"/>
    <property type="evidence" value="ECO:0007669"/>
    <property type="project" value="InterPro"/>
</dbReference>
<dbReference type="SUPFAM" id="SSF51905">
    <property type="entry name" value="FAD/NAD(P)-binding domain"/>
    <property type="match status" value="1"/>
</dbReference>
<gene>
    <name evidence="1" type="primary">crtD</name>
    <name evidence="1" type="ORF">C7B77_07195</name>
</gene>
<dbReference type="PANTHER" id="PTHR46313">
    <property type="match status" value="1"/>
</dbReference>
<dbReference type="Pfam" id="PF13450">
    <property type="entry name" value="NAD_binding_8"/>
    <property type="match status" value="1"/>
</dbReference>
<evidence type="ECO:0000313" key="1">
    <source>
        <dbReference type="EMBL" id="PSB57776.1"/>
    </source>
</evidence>
<dbReference type="RefSeq" id="WP_106302112.1">
    <property type="nucleotide sequence ID" value="NZ_PVWO01000062.1"/>
</dbReference>
<dbReference type="Gene3D" id="3.50.50.60">
    <property type="entry name" value="FAD/NAD(P)-binding domain"/>
    <property type="match status" value="2"/>
</dbReference>
<evidence type="ECO:0000313" key="2">
    <source>
        <dbReference type="Proteomes" id="UP000238937"/>
    </source>
</evidence>
<dbReference type="PANTHER" id="PTHR46313:SF3">
    <property type="entry name" value="PROLYCOPENE ISOMERASE, CHLOROPLASTIC"/>
    <property type="match status" value="1"/>
</dbReference>